<evidence type="ECO:0000313" key="2">
    <source>
        <dbReference type="EMBL" id="MFF3224111.1"/>
    </source>
</evidence>
<gene>
    <name evidence="2" type="ORF">ACFYV7_15065</name>
</gene>
<dbReference type="Proteomes" id="UP001601948">
    <property type="component" value="Unassembled WGS sequence"/>
</dbReference>
<name>A0ABW6QSA5_9NOCA</name>
<organism evidence="2 3">
    <name type="scientific">Nocardia suismassiliense</name>
    <dbReference type="NCBI Taxonomy" id="2077092"/>
    <lineage>
        <taxon>Bacteria</taxon>
        <taxon>Bacillati</taxon>
        <taxon>Actinomycetota</taxon>
        <taxon>Actinomycetes</taxon>
        <taxon>Mycobacteriales</taxon>
        <taxon>Nocardiaceae</taxon>
        <taxon>Nocardia</taxon>
    </lineage>
</organism>
<reference evidence="2 3" key="1">
    <citation type="submission" date="2024-10" db="EMBL/GenBank/DDBJ databases">
        <title>The Natural Products Discovery Center: Release of the First 8490 Sequenced Strains for Exploring Actinobacteria Biosynthetic Diversity.</title>
        <authorList>
            <person name="Kalkreuter E."/>
            <person name="Kautsar S.A."/>
            <person name="Yang D."/>
            <person name="Bader C.D."/>
            <person name="Teijaro C.N."/>
            <person name="Fluegel L."/>
            <person name="Davis C.M."/>
            <person name="Simpson J.R."/>
            <person name="Lauterbach L."/>
            <person name="Steele A.D."/>
            <person name="Gui C."/>
            <person name="Meng S."/>
            <person name="Li G."/>
            <person name="Viehrig K."/>
            <person name="Ye F."/>
            <person name="Su P."/>
            <person name="Kiefer A.F."/>
            <person name="Nichols A."/>
            <person name="Cepeda A.J."/>
            <person name="Yan W."/>
            <person name="Fan B."/>
            <person name="Jiang Y."/>
            <person name="Adhikari A."/>
            <person name="Zheng C.-J."/>
            <person name="Schuster L."/>
            <person name="Cowan T.M."/>
            <person name="Smanski M.J."/>
            <person name="Chevrette M.G."/>
            <person name="De Carvalho L.P.S."/>
            <person name="Shen B."/>
        </authorList>
    </citation>
    <scope>NUCLEOTIDE SEQUENCE [LARGE SCALE GENOMIC DNA]</scope>
    <source>
        <strain evidence="2 3">NPDC003040</strain>
    </source>
</reference>
<accession>A0ABW6QSA5</accession>
<feature type="region of interest" description="Disordered" evidence="1">
    <location>
        <begin position="279"/>
        <end position="302"/>
    </location>
</feature>
<keyword evidence="3" id="KW-1185">Reference proteome</keyword>
<comment type="caution">
    <text evidence="2">The sequence shown here is derived from an EMBL/GenBank/DDBJ whole genome shotgun (WGS) entry which is preliminary data.</text>
</comment>
<evidence type="ECO:0000256" key="1">
    <source>
        <dbReference type="SAM" id="MobiDB-lite"/>
    </source>
</evidence>
<protein>
    <submittedName>
        <fullName evidence="2">Uncharacterized protein</fullName>
    </submittedName>
</protein>
<dbReference type="RefSeq" id="WP_387717456.1">
    <property type="nucleotide sequence ID" value="NZ_JBIAPI010000002.1"/>
</dbReference>
<evidence type="ECO:0000313" key="3">
    <source>
        <dbReference type="Proteomes" id="UP001601948"/>
    </source>
</evidence>
<sequence length="302" mass="32123">MEVGTVLEPVSERYLHDPNSAAGMAVLDKFSGLSLGSTRPPARAMAWALLTHQLETLVDPVEQVIVSLVDEVISADGGVGGEQISGLLKLGDGGVVVAVCETSNRASVEVNDTARGLCSRIGRSRYGTGTLTQCWLRIDDQVLINPGPTAFPPPDTAPTVAGAAFDELERVVRRYRDYVSVRVTSDRLRAFGIVREDALNQSPNDEIHAMRMLAEQQGWVLAGIFVGPDDTFATLLPTLNDPFKPAHIVVAANEEHLAGGWLAKFGAVVSEVWSVTPPHRLSGEAEGPTPSDGIPAVAGGER</sequence>
<proteinExistence type="predicted"/>
<dbReference type="EMBL" id="JBIAPI010000002">
    <property type="protein sequence ID" value="MFF3224111.1"/>
    <property type="molecule type" value="Genomic_DNA"/>
</dbReference>